<dbReference type="InterPro" id="IPR029068">
    <property type="entry name" value="Glyas_Bleomycin-R_OHBP_Dase"/>
</dbReference>
<organism evidence="1 2">
    <name type="scientific">Roseibium aestuarii</name>
    <dbReference type="NCBI Taxonomy" id="2600299"/>
    <lineage>
        <taxon>Bacteria</taxon>
        <taxon>Pseudomonadati</taxon>
        <taxon>Pseudomonadota</taxon>
        <taxon>Alphaproteobacteria</taxon>
        <taxon>Hyphomicrobiales</taxon>
        <taxon>Stappiaceae</taxon>
        <taxon>Roseibium</taxon>
    </lineage>
</organism>
<dbReference type="EMBL" id="JBHUFA010000004">
    <property type="protein sequence ID" value="MFD1696776.1"/>
    <property type="molecule type" value="Genomic_DNA"/>
</dbReference>
<accession>A0ABW4JZ22</accession>
<reference evidence="2" key="1">
    <citation type="journal article" date="2019" name="Int. J. Syst. Evol. Microbiol.">
        <title>The Global Catalogue of Microorganisms (GCM) 10K type strain sequencing project: providing services to taxonomists for standard genome sequencing and annotation.</title>
        <authorList>
            <consortium name="The Broad Institute Genomics Platform"/>
            <consortium name="The Broad Institute Genome Sequencing Center for Infectious Disease"/>
            <person name="Wu L."/>
            <person name="Ma J."/>
        </authorList>
    </citation>
    <scope>NUCLEOTIDE SEQUENCE [LARGE SCALE GENOMIC DNA]</scope>
    <source>
        <strain evidence="2">JCM 3369</strain>
    </source>
</reference>
<proteinExistence type="predicted"/>
<name>A0ABW4JZ22_9HYPH</name>
<dbReference type="RefSeq" id="WP_149892394.1">
    <property type="nucleotide sequence ID" value="NZ_JBHUFA010000004.1"/>
</dbReference>
<evidence type="ECO:0000313" key="1">
    <source>
        <dbReference type="EMBL" id="MFD1696776.1"/>
    </source>
</evidence>
<dbReference type="SUPFAM" id="SSF54593">
    <property type="entry name" value="Glyoxalase/Bleomycin resistance protein/Dihydroxybiphenyl dioxygenase"/>
    <property type="match status" value="1"/>
</dbReference>
<comment type="caution">
    <text evidence="1">The sequence shown here is derived from an EMBL/GenBank/DDBJ whole genome shotgun (WGS) entry which is preliminary data.</text>
</comment>
<gene>
    <name evidence="1" type="ORF">ACFSC7_14715</name>
</gene>
<dbReference type="Gene3D" id="3.10.180.10">
    <property type="entry name" value="2,3-Dihydroxybiphenyl 1,2-Dioxygenase, domain 1"/>
    <property type="match status" value="1"/>
</dbReference>
<protein>
    <submittedName>
        <fullName evidence="1">VOC family protein</fullName>
    </submittedName>
</protein>
<evidence type="ECO:0000313" key="2">
    <source>
        <dbReference type="Proteomes" id="UP001597327"/>
    </source>
</evidence>
<keyword evidence="2" id="KW-1185">Reference proteome</keyword>
<sequence length="115" mass="13482">MTDEIEVLPVLPSLSFDETRAFYCDRLGFEVVYGSETRLILRRQEMELHFWKTDRRELCEASSCYLRGGRVDGLFEEFSEKAVPGLSDFAVRPWNMKEFYLHDPHGTLLTFARIP</sequence>
<dbReference type="Proteomes" id="UP001597327">
    <property type="component" value="Unassembled WGS sequence"/>
</dbReference>